<dbReference type="GO" id="GO:0032259">
    <property type="term" value="P:methylation"/>
    <property type="evidence" value="ECO:0007669"/>
    <property type="project" value="UniProtKB-KW"/>
</dbReference>
<dbReference type="PANTHER" id="PTHR44942">
    <property type="entry name" value="METHYLTRANSF_11 DOMAIN-CONTAINING PROTEIN"/>
    <property type="match status" value="1"/>
</dbReference>
<reference evidence="5 6" key="1">
    <citation type="submission" date="2016-11" db="EMBL/GenBank/DDBJ databases">
        <title>Paenibacillus species isolates.</title>
        <authorList>
            <person name="Beno S.M."/>
        </authorList>
    </citation>
    <scope>NUCLEOTIDE SEQUENCE [LARGE SCALE GENOMIC DNA]</scope>
    <source>
        <strain evidence="5 6">FSL R5-0378</strain>
    </source>
</reference>
<dbReference type="Proteomes" id="UP000187172">
    <property type="component" value="Unassembled WGS sequence"/>
</dbReference>
<dbReference type="GO" id="GO:0008757">
    <property type="term" value="F:S-adenosylmethionine-dependent methyltransferase activity"/>
    <property type="evidence" value="ECO:0007669"/>
    <property type="project" value="InterPro"/>
</dbReference>
<evidence type="ECO:0000256" key="3">
    <source>
        <dbReference type="ARBA" id="ARBA00022679"/>
    </source>
</evidence>
<dbReference type="InterPro" id="IPR029063">
    <property type="entry name" value="SAM-dependent_MTases_sf"/>
</dbReference>
<dbReference type="EMBL" id="MRTP01000003">
    <property type="protein sequence ID" value="OMF54444.1"/>
    <property type="molecule type" value="Genomic_DNA"/>
</dbReference>
<gene>
    <name evidence="5" type="ORF">BK138_14800</name>
</gene>
<keyword evidence="6" id="KW-1185">Reference proteome</keyword>
<accession>A0A1R1ERH4</accession>
<evidence type="ECO:0000313" key="5">
    <source>
        <dbReference type="EMBL" id="OMF54444.1"/>
    </source>
</evidence>
<dbReference type="InterPro" id="IPR051052">
    <property type="entry name" value="Diverse_substrate_MTase"/>
</dbReference>
<dbReference type="PANTHER" id="PTHR44942:SF4">
    <property type="entry name" value="METHYLTRANSFERASE TYPE 11 DOMAIN-CONTAINING PROTEIN"/>
    <property type="match status" value="1"/>
</dbReference>
<dbReference type="Gene3D" id="3.40.50.150">
    <property type="entry name" value="Vaccinia Virus protein VP39"/>
    <property type="match status" value="1"/>
</dbReference>
<organism evidence="5 6">
    <name type="scientific">Paenibacillus rhizosphaerae</name>
    <dbReference type="NCBI Taxonomy" id="297318"/>
    <lineage>
        <taxon>Bacteria</taxon>
        <taxon>Bacillati</taxon>
        <taxon>Bacillota</taxon>
        <taxon>Bacilli</taxon>
        <taxon>Bacillales</taxon>
        <taxon>Paenibacillaceae</taxon>
        <taxon>Paenibacillus</taxon>
    </lineage>
</organism>
<evidence type="ECO:0000256" key="2">
    <source>
        <dbReference type="ARBA" id="ARBA00022603"/>
    </source>
</evidence>
<comment type="caution">
    <text evidence="5">The sequence shown here is derived from an EMBL/GenBank/DDBJ whole genome shotgun (WGS) entry which is preliminary data.</text>
</comment>
<dbReference type="Pfam" id="PF08241">
    <property type="entry name" value="Methyltransf_11"/>
    <property type="match status" value="1"/>
</dbReference>
<keyword evidence="3 5" id="KW-0808">Transferase</keyword>
<feature type="domain" description="Methyltransferase type 11" evidence="4">
    <location>
        <begin position="46"/>
        <end position="137"/>
    </location>
</feature>
<proteinExistence type="inferred from homology"/>
<dbReference type="InterPro" id="IPR013216">
    <property type="entry name" value="Methyltransf_11"/>
</dbReference>
<dbReference type="AlphaFoldDB" id="A0A1R1ERH4"/>
<dbReference type="SUPFAM" id="SSF53335">
    <property type="entry name" value="S-adenosyl-L-methionine-dependent methyltransferases"/>
    <property type="match status" value="1"/>
</dbReference>
<comment type="similarity">
    <text evidence="1">Belongs to the methyltransferase superfamily.</text>
</comment>
<protein>
    <submittedName>
        <fullName evidence="5">SAM-dependent methyltransferase</fullName>
    </submittedName>
</protein>
<dbReference type="RefSeq" id="WP_076170348.1">
    <property type="nucleotide sequence ID" value="NZ_MRTP01000003.1"/>
</dbReference>
<evidence type="ECO:0000259" key="4">
    <source>
        <dbReference type="Pfam" id="PF08241"/>
    </source>
</evidence>
<evidence type="ECO:0000256" key="1">
    <source>
        <dbReference type="ARBA" id="ARBA00008361"/>
    </source>
</evidence>
<dbReference type="CDD" id="cd02440">
    <property type="entry name" value="AdoMet_MTases"/>
    <property type="match status" value="1"/>
</dbReference>
<evidence type="ECO:0000313" key="6">
    <source>
        <dbReference type="Proteomes" id="UP000187172"/>
    </source>
</evidence>
<keyword evidence="2 5" id="KW-0489">Methyltransferase</keyword>
<name>A0A1R1ERH4_9BACL</name>
<sequence length="254" mass="28341">MMSSDSKARFSNRVENYVKYRPSYPAEAVDYLYSVVGMTADSVIADIGAGTGIFSKLLLERGSNVIAVEPNAAMREAAEQELGASPNYRSHASAAEDTGLPADAVDFIVCAQSFHWFDRPAAQAEFHRILKPGGKAVLIWNSRLTSGTPFLEGYEQLLKQYSKDYEKMTHKNISGVQLQPFFRDGGMHTAVFGNRQLFNLEELIGRAMSSSYVPAEGEPNHERMKQGLQELFEQTQVDGKISFDYETELFWGEV</sequence>